<reference evidence="2 3" key="1">
    <citation type="submission" date="2024-04" db="EMBL/GenBank/DDBJ databases">
        <authorList>
            <person name="Fracassetti M."/>
        </authorList>
    </citation>
    <scope>NUCLEOTIDE SEQUENCE [LARGE SCALE GENOMIC DNA]</scope>
</reference>
<accession>A0AAV2F6J3</accession>
<feature type="compositionally biased region" description="Acidic residues" evidence="1">
    <location>
        <begin position="108"/>
        <end position="142"/>
    </location>
</feature>
<evidence type="ECO:0000256" key="1">
    <source>
        <dbReference type="SAM" id="MobiDB-lite"/>
    </source>
</evidence>
<name>A0AAV2F6J3_9ROSI</name>
<dbReference type="Proteomes" id="UP001497516">
    <property type="component" value="Chromosome 6"/>
</dbReference>
<keyword evidence="3" id="KW-1185">Reference proteome</keyword>
<organism evidence="2 3">
    <name type="scientific">Linum trigynum</name>
    <dbReference type="NCBI Taxonomy" id="586398"/>
    <lineage>
        <taxon>Eukaryota</taxon>
        <taxon>Viridiplantae</taxon>
        <taxon>Streptophyta</taxon>
        <taxon>Embryophyta</taxon>
        <taxon>Tracheophyta</taxon>
        <taxon>Spermatophyta</taxon>
        <taxon>Magnoliopsida</taxon>
        <taxon>eudicotyledons</taxon>
        <taxon>Gunneridae</taxon>
        <taxon>Pentapetalae</taxon>
        <taxon>rosids</taxon>
        <taxon>fabids</taxon>
        <taxon>Malpighiales</taxon>
        <taxon>Linaceae</taxon>
        <taxon>Linum</taxon>
    </lineage>
</organism>
<dbReference type="AlphaFoldDB" id="A0AAV2F6J3"/>
<evidence type="ECO:0000313" key="3">
    <source>
        <dbReference type="Proteomes" id="UP001497516"/>
    </source>
</evidence>
<evidence type="ECO:0000313" key="2">
    <source>
        <dbReference type="EMBL" id="CAL1393841.1"/>
    </source>
</evidence>
<gene>
    <name evidence="2" type="ORF">LTRI10_LOCUS34385</name>
</gene>
<dbReference type="EMBL" id="OZ034819">
    <property type="protein sequence ID" value="CAL1393841.1"/>
    <property type="molecule type" value="Genomic_DNA"/>
</dbReference>
<feature type="region of interest" description="Disordered" evidence="1">
    <location>
        <begin position="83"/>
        <end position="160"/>
    </location>
</feature>
<protein>
    <submittedName>
        <fullName evidence="2">Uncharacterized protein</fullName>
    </submittedName>
</protein>
<sequence>MWYLTPGATMAEGLPEIKTDKEIVEGLLVDTTQTKEVSLFVDCVEADDGLMGDNDSANNMARLEKDDDYFEAGENSAAKEIKNMADSSDEESSEKQTHLPMVNSPDSEAGEEVDQPMEDAGDMDEEEDDGDYNLDEDEEDGQNEASVSAHRRSSGLLDEEPTDMFDDLSFYDPNCDHNVLELHLLPSTSLSVSRVSQIGKPHLLRLR</sequence>
<proteinExistence type="predicted"/>